<sequence length="326" mass="35515">MIAPLRAGESAAPASSDPAIEQQLLDVIVVVGAGGTAEYATIFEVWAKKWQQNCERAGLSIRQIGPEPSDQFESAKDELQSVLAANIGGPTETEKETDFDTPLWIVLIGHGTWDGRVAKFNLVGPDASGSEFDAWLDPMKRSLVVANCTSSSAPFINRLSQPGRVVITATRNGGEHNFAMFGQFLAQAFASADADLDHDDEVSAKEAFIRASIETQRYYDEKGRLASEHALIDDNADKKGSAAELLQGQAKVKDGVVDGDFASQFSILVNPDLRPLTTEQRQKRDRLEAELQRLKQEFADRPKEELREAAIPVLLEIASIYAGPSE</sequence>
<proteinExistence type="predicted"/>
<evidence type="ECO:0000313" key="1">
    <source>
        <dbReference type="EMBL" id="MDM4014257.1"/>
    </source>
</evidence>
<dbReference type="RefSeq" id="WP_289162047.1">
    <property type="nucleotide sequence ID" value="NZ_JASZZN010000002.1"/>
</dbReference>
<dbReference type="Proteomes" id="UP001239462">
    <property type="component" value="Unassembled WGS sequence"/>
</dbReference>
<accession>A0ABT7PCN5</accession>
<keyword evidence="2" id="KW-1185">Reference proteome</keyword>
<reference evidence="1 2" key="1">
    <citation type="submission" date="2023-06" db="EMBL/GenBank/DDBJ databases">
        <title>Roseiconus lacunae JC819 isolated from Gulf of Mannar region, Tamil Nadu.</title>
        <authorList>
            <person name="Pk S."/>
            <person name="Ch S."/>
            <person name="Ch V.R."/>
        </authorList>
    </citation>
    <scope>NUCLEOTIDE SEQUENCE [LARGE SCALE GENOMIC DNA]</scope>
    <source>
        <strain evidence="1 2">JC819</strain>
    </source>
</reference>
<name>A0ABT7PCN5_9BACT</name>
<comment type="caution">
    <text evidence="1">The sequence shown here is derived from an EMBL/GenBank/DDBJ whole genome shotgun (WGS) entry which is preliminary data.</text>
</comment>
<gene>
    <name evidence="1" type="ORF">QTN89_02365</name>
</gene>
<evidence type="ECO:0000313" key="2">
    <source>
        <dbReference type="Proteomes" id="UP001239462"/>
    </source>
</evidence>
<evidence type="ECO:0008006" key="3">
    <source>
        <dbReference type="Google" id="ProtNLM"/>
    </source>
</evidence>
<protein>
    <recommendedName>
        <fullName evidence="3">CHAT domain-containing protein</fullName>
    </recommendedName>
</protein>
<dbReference type="EMBL" id="JASZZN010000002">
    <property type="protein sequence ID" value="MDM4014257.1"/>
    <property type="molecule type" value="Genomic_DNA"/>
</dbReference>
<organism evidence="1 2">
    <name type="scientific">Roseiconus lacunae</name>
    <dbReference type="NCBI Taxonomy" id="2605694"/>
    <lineage>
        <taxon>Bacteria</taxon>
        <taxon>Pseudomonadati</taxon>
        <taxon>Planctomycetota</taxon>
        <taxon>Planctomycetia</taxon>
        <taxon>Pirellulales</taxon>
        <taxon>Pirellulaceae</taxon>
        <taxon>Roseiconus</taxon>
    </lineage>
</organism>